<evidence type="ECO:0000313" key="2">
    <source>
        <dbReference type="Proteomes" id="UP000814128"/>
    </source>
</evidence>
<protein>
    <submittedName>
        <fullName evidence="1">Amidohydrolase 2</fullName>
    </submittedName>
</protein>
<sequence>MAPAHPYPSLARIVLSYPAIDNHTHPLLIEGQRDALPFEQLVSEASGASAANIPHTLVFHNATARLSELYGLPPFLKTDQAEMIAAHPPDPETVPEIVPGIGPDSSWAALKAHRAKTPYEELCRRAMNACHLETMLFDDGLDGVKELCAPRDWHDRFARSPCKRIVRIETVAQDILSTLFADLYRADRTKARRPDRKFCVVWLTTVIHSLRDALKNPDVVGFKSVVCYRTGLAVDPLPAEIVHKLQGEAKDSTAVPKIRIEHKSLNDVLVGIVMAISAIYHKPVQFHTGLGDSDIVLANSSPAFLQPLINANPNGIFVLLHCSYPYSREAAYLCSMYENVYLDFGEIFAMISGDGCREVISQILELAPSNKIMWSSDGHWWPESFYLGSLMAREALLEVLTSSIRTSRLPLSWAVQLAKDALFNTANRVYDLRLTPPEF</sequence>
<organism evidence="1 2">
    <name type="scientific">Vararia minispora EC-137</name>
    <dbReference type="NCBI Taxonomy" id="1314806"/>
    <lineage>
        <taxon>Eukaryota</taxon>
        <taxon>Fungi</taxon>
        <taxon>Dikarya</taxon>
        <taxon>Basidiomycota</taxon>
        <taxon>Agaricomycotina</taxon>
        <taxon>Agaricomycetes</taxon>
        <taxon>Russulales</taxon>
        <taxon>Lachnocladiaceae</taxon>
        <taxon>Vararia</taxon>
    </lineage>
</organism>
<proteinExistence type="predicted"/>
<accession>A0ACB8QTV8</accession>
<name>A0ACB8QTV8_9AGAM</name>
<comment type="caution">
    <text evidence="1">The sequence shown here is derived from an EMBL/GenBank/DDBJ whole genome shotgun (WGS) entry which is preliminary data.</text>
</comment>
<reference evidence="1" key="2">
    <citation type="journal article" date="2022" name="New Phytol.">
        <title>Evolutionary transition to the ectomycorrhizal habit in the genomes of a hyperdiverse lineage of mushroom-forming fungi.</title>
        <authorList>
            <person name="Looney B."/>
            <person name="Miyauchi S."/>
            <person name="Morin E."/>
            <person name="Drula E."/>
            <person name="Courty P.E."/>
            <person name="Kohler A."/>
            <person name="Kuo A."/>
            <person name="LaButti K."/>
            <person name="Pangilinan J."/>
            <person name="Lipzen A."/>
            <person name="Riley R."/>
            <person name="Andreopoulos W."/>
            <person name="He G."/>
            <person name="Johnson J."/>
            <person name="Nolan M."/>
            <person name="Tritt A."/>
            <person name="Barry K.W."/>
            <person name="Grigoriev I.V."/>
            <person name="Nagy L.G."/>
            <person name="Hibbett D."/>
            <person name="Henrissat B."/>
            <person name="Matheny P.B."/>
            <person name="Labbe J."/>
            <person name="Martin F.M."/>
        </authorList>
    </citation>
    <scope>NUCLEOTIDE SEQUENCE</scope>
    <source>
        <strain evidence="1">EC-137</strain>
    </source>
</reference>
<evidence type="ECO:0000313" key="1">
    <source>
        <dbReference type="EMBL" id="KAI0035017.1"/>
    </source>
</evidence>
<dbReference type="EMBL" id="MU273491">
    <property type="protein sequence ID" value="KAI0035017.1"/>
    <property type="molecule type" value="Genomic_DNA"/>
</dbReference>
<gene>
    <name evidence="1" type="ORF">K488DRAFT_44188</name>
</gene>
<reference evidence="1" key="1">
    <citation type="submission" date="2021-02" db="EMBL/GenBank/DDBJ databases">
        <authorList>
            <consortium name="DOE Joint Genome Institute"/>
            <person name="Ahrendt S."/>
            <person name="Looney B.P."/>
            <person name="Miyauchi S."/>
            <person name="Morin E."/>
            <person name="Drula E."/>
            <person name="Courty P.E."/>
            <person name="Chicoki N."/>
            <person name="Fauchery L."/>
            <person name="Kohler A."/>
            <person name="Kuo A."/>
            <person name="Labutti K."/>
            <person name="Pangilinan J."/>
            <person name="Lipzen A."/>
            <person name="Riley R."/>
            <person name="Andreopoulos W."/>
            <person name="He G."/>
            <person name="Johnson J."/>
            <person name="Barry K.W."/>
            <person name="Grigoriev I.V."/>
            <person name="Nagy L."/>
            <person name="Hibbett D."/>
            <person name="Henrissat B."/>
            <person name="Matheny P.B."/>
            <person name="Labbe J."/>
            <person name="Martin F."/>
        </authorList>
    </citation>
    <scope>NUCLEOTIDE SEQUENCE</scope>
    <source>
        <strain evidence="1">EC-137</strain>
    </source>
</reference>
<dbReference type="Proteomes" id="UP000814128">
    <property type="component" value="Unassembled WGS sequence"/>
</dbReference>
<keyword evidence="2" id="KW-1185">Reference proteome</keyword>